<evidence type="ECO:0000313" key="5">
    <source>
        <dbReference type="EMBL" id="NYA72286.1"/>
    </source>
</evidence>
<evidence type="ECO:0000313" key="6">
    <source>
        <dbReference type="Proteomes" id="UP000535020"/>
    </source>
</evidence>
<dbReference type="AlphaFoldDB" id="A0A7Y9C6D4"/>
<keyword evidence="3" id="KW-0998">Cell outer membrane</keyword>
<evidence type="ECO:0000256" key="3">
    <source>
        <dbReference type="ARBA" id="ARBA00023237"/>
    </source>
</evidence>
<dbReference type="Proteomes" id="UP000535020">
    <property type="component" value="Unassembled WGS sequence"/>
</dbReference>
<sequence>MKKIFVLLLSAGLLVSCSEYQKALKSEDSGLKYAQAEKKYDQGKYSKAIRLFEQMAPNYKGKPQAEKMFYMFAMSYYKTEQYYLSGYQFETFAAGYPKSEKAEEAAFLSAKSYAKLSPSYSLDQVDTNKAIDKLQAFIDKYPDSEFLKEANETMKGLREKLEKKAYLIAYGYNKISDYKSAIVAFDNFVADYPGTPFKEKALYYRLDSSYKLAINSIPAKMEERLNQAKGAYSNLLKFYPNTEYKKDADEMLAKIENDLKQFSK</sequence>
<dbReference type="NCBIfam" id="TIGR03302">
    <property type="entry name" value="OM_YfiO"/>
    <property type="match status" value="1"/>
</dbReference>
<reference evidence="5 6" key="1">
    <citation type="submission" date="2020-07" db="EMBL/GenBank/DDBJ databases">
        <authorList>
            <person name="Sun Q."/>
        </authorList>
    </citation>
    <scope>NUCLEOTIDE SEQUENCE [LARGE SCALE GENOMIC DNA]</scope>
    <source>
        <strain evidence="5 6">MAH-1</strain>
    </source>
</reference>
<proteinExistence type="predicted"/>
<protein>
    <submittedName>
        <fullName evidence="5">Outer membrane protein assembly factor BamD</fullName>
    </submittedName>
</protein>
<keyword evidence="6" id="KW-1185">Reference proteome</keyword>
<dbReference type="InterPro" id="IPR011990">
    <property type="entry name" value="TPR-like_helical_dom_sf"/>
</dbReference>
<gene>
    <name evidence="5" type="primary">bamD</name>
    <name evidence="5" type="ORF">HZF10_15255</name>
</gene>
<accession>A0A7Y9C6D4</accession>
<dbReference type="SUPFAM" id="SSF48452">
    <property type="entry name" value="TPR-like"/>
    <property type="match status" value="1"/>
</dbReference>
<feature type="domain" description="Outer membrane lipoprotein BamD-like" evidence="4">
    <location>
        <begin position="33"/>
        <end position="214"/>
    </location>
</feature>
<dbReference type="PROSITE" id="PS51257">
    <property type="entry name" value="PROKAR_LIPOPROTEIN"/>
    <property type="match status" value="1"/>
</dbReference>
<dbReference type="InterPro" id="IPR039565">
    <property type="entry name" value="BamD-like"/>
</dbReference>
<dbReference type="Pfam" id="PF13525">
    <property type="entry name" value="YfiO"/>
    <property type="match status" value="1"/>
</dbReference>
<evidence type="ECO:0000259" key="4">
    <source>
        <dbReference type="Pfam" id="PF13525"/>
    </source>
</evidence>
<dbReference type="EMBL" id="JACBJI010000007">
    <property type="protein sequence ID" value="NYA72286.1"/>
    <property type="molecule type" value="Genomic_DNA"/>
</dbReference>
<keyword evidence="2" id="KW-0472">Membrane</keyword>
<evidence type="ECO:0000256" key="2">
    <source>
        <dbReference type="ARBA" id="ARBA00023136"/>
    </source>
</evidence>
<dbReference type="Gene3D" id="1.25.40.10">
    <property type="entry name" value="Tetratricopeptide repeat domain"/>
    <property type="match status" value="1"/>
</dbReference>
<organism evidence="5 6">
    <name type="scientific">Flavobacterium agri</name>
    <dbReference type="NCBI Taxonomy" id="2743471"/>
    <lineage>
        <taxon>Bacteria</taxon>
        <taxon>Pseudomonadati</taxon>
        <taxon>Bacteroidota</taxon>
        <taxon>Flavobacteriia</taxon>
        <taxon>Flavobacteriales</taxon>
        <taxon>Flavobacteriaceae</taxon>
        <taxon>Flavobacterium</taxon>
    </lineage>
</organism>
<dbReference type="InterPro" id="IPR017689">
    <property type="entry name" value="BamD"/>
</dbReference>
<dbReference type="RefSeq" id="WP_176007091.1">
    <property type="nucleotide sequence ID" value="NZ_JABWMI010000018.1"/>
</dbReference>
<evidence type="ECO:0000256" key="1">
    <source>
        <dbReference type="ARBA" id="ARBA00022729"/>
    </source>
</evidence>
<name>A0A7Y9C6D4_9FLAO</name>
<keyword evidence="1" id="KW-0732">Signal</keyword>
<comment type="caution">
    <text evidence="5">The sequence shown here is derived from an EMBL/GenBank/DDBJ whole genome shotgun (WGS) entry which is preliminary data.</text>
</comment>